<dbReference type="GO" id="GO:0008782">
    <property type="term" value="F:adenosylhomocysteine nucleosidase activity"/>
    <property type="evidence" value="ECO:0007669"/>
    <property type="project" value="TreeGrafter"/>
</dbReference>
<dbReference type="STRING" id="1703345.A3860_14000"/>
<proteinExistence type="predicted"/>
<protein>
    <recommendedName>
        <fullName evidence="1">Nucleoside phosphorylase domain-containing protein</fullName>
    </recommendedName>
</protein>
<dbReference type="Gene3D" id="3.40.50.2020">
    <property type="match status" value="1"/>
</dbReference>
<dbReference type="Proteomes" id="UP000192796">
    <property type="component" value="Unassembled WGS sequence"/>
</dbReference>
<dbReference type="InterPro" id="IPR000845">
    <property type="entry name" value="Nucleoside_phosphorylase_d"/>
</dbReference>
<dbReference type="EMBL" id="LVYD01000002">
    <property type="protein sequence ID" value="OQP66589.1"/>
    <property type="molecule type" value="Genomic_DNA"/>
</dbReference>
<evidence type="ECO:0000259" key="1">
    <source>
        <dbReference type="Pfam" id="PF01048"/>
    </source>
</evidence>
<dbReference type="InterPro" id="IPR035994">
    <property type="entry name" value="Nucleoside_phosphorylase_sf"/>
</dbReference>
<feature type="domain" description="Nucleoside phosphorylase" evidence="1">
    <location>
        <begin position="1159"/>
        <end position="1407"/>
    </location>
</feature>
<organism evidence="2 3">
    <name type="scientific">Niastella vici</name>
    <dbReference type="NCBI Taxonomy" id="1703345"/>
    <lineage>
        <taxon>Bacteria</taxon>
        <taxon>Pseudomonadati</taxon>
        <taxon>Bacteroidota</taxon>
        <taxon>Chitinophagia</taxon>
        <taxon>Chitinophagales</taxon>
        <taxon>Chitinophagaceae</taxon>
        <taxon>Niastella</taxon>
    </lineage>
</organism>
<dbReference type="InterPro" id="IPR000836">
    <property type="entry name" value="PRTase_dom"/>
</dbReference>
<evidence type="ECO:0000313" key="2">
    <source>
        <dbReference type="EMBL" id="OQP66589.1"/>
    </source>
</evidence>
<dbReference type="PANTHER" id="PTHR46832:SF1">
    <property type="entry name" value="5'-METHYLTHIOADENOSINE_S-ADENOSYLHOMOCYSTEINE NUCLEOSIDASE"/>
    <property type="match status" value="1"/>
</dbReference>
<accession>A0A1V9G7G2</accession>
<dbReference type="Gene3D" id="3.40.50.1580">
    <property type="entry name" value="Nucleoside phosphorylase domain"/>
    <property type="match status" value="1"/>
</dbReference>
<gene>
    <name evidence="2" type="ORF">A3860_14000</name>
</gene>
<dbReference type="SUPFAM" id="SSF53167">
    <property type="entry name" value="Purine and uridine phosphorylases"/>
    <property type="match status" value="1"/>
</dbReference>
<dbReference type="GO" id="GO:0009116">
    <property type="term" value="P:nucleoside metabolic process"/>
    <property type="evidence" value="ECO:0007669"/>
    <property type="project" value="InterPro"/>
</dbReference>
<evidence type="ECO:0000313" key="3">
    <source>
        <dbReference type="Proteomes" id="UP000192796"/>
    </source>
</evidence>
<name>A0A1V9G7G2_9BACT</name>
<dbReference type="InterPro" id="IPR029057">
    <property type="entry name" value="PRTase-like"/>
</dbReference>
<dbReference type="PANTHER" id="PTHR46832">
    <property type="entry name" value="5'-METHYLTHIOADENOSINE/S-ADENOSYLHOMOCYSTEINE NUCLEOSIDASE"/>
    <property type="match status" value="1"/>
</dbReference>
<dbReference type="CDD" id="cd06223">
    <property type="entry name" value="PRTases_typeI"/>
    <property type="match status" value="1"/>
</dbReference>
<dbReference type="Pfam" id="PF01048">
    <property type="entry name" value="PNP_UDP_1"/>
    <property type="match status" value="1"/>
</dbReference>
<keyword evidence="3" id="KW-1185">Reference proteome</keyword>
<dbReference type="GO" id="GO:0005829">
    <property type="term" value="C:cytosol"/>
    <property type="evidence" value="ECO:0007669"/>
    <property type="project" value="TreeGrafter"/>
</dbReference>
<dbReference type="RefSeq" id="WP_081145530.1">
    <property type="nucleotide sequence ID" value="NZ_LVYD01000002.1"/>
</dbReference>
<dbReference type="SUPFAM" id="SSF53271">
    <property type="entry name" value="PRTase-like"/>
    <property type="match status" value="1"/>
</dbReference>
<dbReference type="GO" id="GO:0008930">
    <property type="term" value="F:methylthioadenosine nucleosidase activity"/>
    <property type="evidence" value="ECO:0007669"/>
    <property type="project" value="TreeGrafter"/>
</dbReference>
<comment type="caution">
    <text evidence="2">The sequence shown here is derived from an EMBL/GenBank/DDBJ whole genome shotgun (WGS) entry which is preliminary data.</text>
</comment>
<sequence>MRRNLHTGIIEFGKKITNTDTDVFLLLARKAACFTECLQELGLLKLNGHVTTDRILDMNLKWLKGKRITIVDDAIVSGTTIFETINVLKKAEVAAIQVTVISVNKDWYTPELLLDENGNSYLQEPYLKLKNDECIKLCSDIVTALSIFPRPYAVDFPLYTRIRVPESVLDNALINSCWDCDEITSSLQKLNSVISLTITPNKFFLEKLDEDLGFQISGTSICKLRLYGKLIENNRSTYSRSRKVAVSNLTTRNVYHLKILPIVILKPISAVAVNDIFNSILSHFGDEVEILTECFTSSQSKLRLIQHIAAHYLGRIWVQEIARLTDSKISLHQDNRALEFLYPPRMVTIVRAIFSQADNIFKAATFTSGTHYDLNNTKFESQIKEVNLLSINAKLAEPFIDLYYSKELKSRELVKKHHKEVFNNEEYKTILTRLKKGFSVTYLQNLVSDYASCYDTEKLVSLFLDRSIDMGIVVPITGEENGILFRAYRHGEDVIFSELEEKVCILMLEEFSKSANRTTIPHIWTEKLLVLLLKIGVHKKLLREFIYDNPPKGVYRIVSVKNFMFGQVAAEQVMENDKQLSPVYLNEDQKSQWLSTILLEKKYLSEAEDDFYKVEEIDASDVNANIRMEAENIGDIFGMLYANEEMPRLVQKDMVILTSCLNPNDIAASMAAEISIFKNRWKRYKESVNLQARNQKQYYTIIRDLRHKNKMWTAVNSGQDKFVDFKTKRGHQIIEDITTGLLNVSKVTARNWRQFWSENMEWDENSIDENLKVLIDRQAAWLFKANIYLRILDSLFRKLLQLSGEDKLTLNYFNTQLEYQSQNVANLRRQVKDSKLQKENNPLHERLQQELRKASYSKDKIADEIKDIIQGFEPVVEEVNGLMSLLEQHTGENVITIKKYINDVRLTLALEEINAFKSRRFISTTLRKLDELHDDARLILEKVDLIVSPFGKVEYAAEYPHAFWVHYDYVDDYNRRQIDHIISEVLLEFEKEIFRYKEQNNLPPSFYAVSEGKNKLNSGRLIIGRGAFAKRRLIELIGRISAAIKGKCTYFFVLFTDLPSNSTITVQAKNNNNIKFGFFFDRAEPVVEHLTNLTCRPVFATVSLSKDQHDVLVNDIEKDSGRLINFSTSGIVTINSTITEQIIIGYFDMVQPVSETFDIGIITIVPPEKRAIDKILKNFKAEHGKKTVRKYSKGTLQGLGGIQHSVVMTQQLIQGNESVAPAYRDIVDEFNPKLMVLFGVGGCIDDKMKLCDVCIANQVIDYDKRKEVADGEIKERGSTYRVSAKLQIFINEFFNEYGEFCRLEASPDSLEKTFLVQPGPIGSGNAVVGNPSSAIKLWLKNFNSKTLALETEAVGMSNTFYEEELNHVVERIGVLIIRGISDHADFDKDDKWRIPASENAAIVLEKLVGLLPDLKTLLPKQDRI</sequence>
<reference evidence="2 3" key="1">
    <citation type="submission" date="2016-03" db="EMBL/GenBank/DDBJ databases">
        <title>Niastella vici sp. nov., isolated from farmland soil.</title>
        <authorList>
            <person name="Chen L."/>
            <person name="Wang D."/>
            <person name="Yang S."/>
            <person name="Wang G."/>
        </authorList>
    </citation>
    <scope>NUCLEOTIDE SEQUENCE [LARGE SCALE GENOMIC DNA]</scope>
    <source>
        <strain evidence="2 3">DJ57</strain>
    </source>
</reference>
<dbReference type="GO" id="GO:0019284">
    <property type="term" value="P:L-methionine salvage from S-adenosylmethionine"/>
    <property type="evidence" value="ECO:0007669"/>
    <property type="project" value="TreeGrafter"/>
</dbReference>